<dbReference type="NCBIfam" id="TIGR00696">
    <property type="entry name" value="wecG_tagA_cpsF"/>
    <property type="match status" value="1"/>
</dbReference>
<dbReference type="EMBL" id="LCKT01000042">
    <property type="protein sequence ID" value="KKU03369.1"/>
    <property type="molecule type" value="Genomic_DNA"/>
</dbReference>
<evidence type="ECO:0000313" key="4">
    <source>
        <dbReference type="Proteomes" id="UP000034696"/>
    </source>
</evidence>
<sequence length="175" mass="19804">MKTGGAVLAGKVGQPVAGYWLFKELVQKAVQKGWRVFLLGGFGDTAEQVKLKLEKLNGNLEIEADPGSQRLDRADDENERVIEKINMFKPDLLFVAYGPVKQEKWLAVNKGKLKVKVALGVGGTFDEFLGKVREAPEVFSRLGLKWLWRLVVQPKRIGRIWQAVVVFPWLVFREK</sequence>
<gene>
    <name evidence="3" type="ORF">UX06_C0042G0010</name>
</gene>
<evidence type="ECO:0000313" key="3">
    <source>
        <dbReference type="EMBL" id="KKU03369.1"/>
    </source>
</evidence>
<evidence type="ECO:0000256" key="1">
    <source>
        <dbReference type="ARBA" id="ARBA00022676"/>
    </source>
</evidence>
<name>A0A0G1M541_9BACT</name>
<dbReference type="CDD" id="cd06533">
    <property type="entry name" value="Glyco_transf_WecG_TagA"/>
    <property type="match status" value="1"/>
</dbReference>
<dbReference type="GO" id="GO:0016758">
    <property type="term" value="F:hexosyltransferase activity"/>
    <property type="evidence" value="ECO:0007669"/>
    <property type="project" value="TreeGrafter"/>
</dbReference>
<protein>
    <submittedName>
        <fullName evidence="3">N-acetylmannosaminyltransferase</fullName>
    </submittedName>
</protein>
<dbReference type="PANTHER" id="PTHR34136:SF1">
    <property type="entry name" value="UDP-N-ACETYL-D-MANNOSAMINURONIC ACID TRANSFERASE"/>
    <property type="match status" value="1"/>
</dbReference>
<comment type="caution">
    <text evidence="3">The sequence shown here is derived from an EMBL/GenBank/DDBJ whole genome shotgun (WGS) entry which is preliminary data.</text>
</comment>
<keyword evidence="1" id="KW-0328">Glycosyltransferase</keyword>
<evidence type="ECO:0000256" key="2">
    <source>
        <dbReference type="ARBA" id="ARBA00022679"/>
    </source>
</evidence>
<dbReference type="PANTHER" id="PTHR34136">
    <property type="match status" value="1"/>
</dbReference>
<accession>A0A0G1M541</accession>
<dbReference type="Pfam" id="PF03808">
    <property type="entry name" value="Glyco_tran_WecG"/>
    <property type="match status" value="1"/>
</dbReference>
<dbReference type="Proteomes" id="UP000034696">
    <property type="component" value="Unassembled WGS sequence"/>
</dbReference>
<organism evidence="3 4">
    <name type="scientific">Candidatus Giovannonibacteria bacterium GW2011_GWA2_45_21</name>
    <dbReference type="NCBI Taxonomy" id="1618649"/>
    <lineage>
        <taxon>Bacteria</taxon>
        <taxon>Candidatus Giovannoniibacteriota</taxon>
    </lineage>
</organism>
<dbReference type="InterPro" id="IPR004629">
    <property type="entry name" value="WecG_TagA_CpsF"/>
</dbReference>
<reference evidence="3 4" key="1">
    <citation type="journal article" date="2015" name="Nature">
        <title>rRNA introns, odd ribosomes, and small enigmatic genomes across a large radiation of phyla.</title>
        <authorList>
            <person name="Brown C.T."/>
            <person name="Hug L.A."/>
            <person name="Thomas B.C."/>
            <person name="Sharon I."/>
            <person name="Castelle C.J."/>
            <person name="Singh A."/>
            <person name="Wilkins M.J."/>
            <person name="Williams K.H."/>
            <person name="Banfield J.F."/>
        </authorList>
    </citation>
    <scope>NUCLEOTIDE SEQUENCE [LARGE SCALE GENOMIC DNA]</scope>
</reference>
<keyword evidence="2 3" id="KW-0808">Transferase</keyword>
<dbReference type="AlphaFoldDB" id="A0A0G1M541"/>
<proteinExistence type="predicted"/>